<gene>
    <name evidence="1" type="ORF">GKE97_15080</name>
</gene>
<proteinExistence type="predicted"/>
<organism evidence="1 2">
    <name type="scientific">Flavonifractor plautii</name>
    <name type="common">Fusobacterium plautii</name>
    <dbReference type="NCBI Taxonomy" id="292800"/>
    <lineage>
        <taxon>Bacteria</taxon>
        <taxon>Bacillati</taxon>
        <taxon>Bacillota</taxon>
        <taxon>Clostridia</taxon>
        <taxon>Eubacteriales</taxon>
        <taxon>Oscillospiraceae</taxon>
        <taxon>Flavonifractor</taxon>
    </lineage>
</organism>
<sequence length="259" mass="29674">MGLDIYAGTLTRYYSHNWKTVVQQWAEENGYAFNRITPDGETADNEEEMSPAEIQAAVENWRDQILSAISQPGQPPYTPWPEDNEKPYYTDKPDWDAFGAMLLVAACHTYDEPVPPTVEKDWNFGEHPLVARLGSDEERVWSLLRGATWWLPLPDSFLFQAPLPTDDQAMIATLGGLRKELEKLNQLAWQADEDTILDWADTEGYPVDGIIDADGQYSKADIPEHTQYDTQSLARFAFSMFWRAMRFAEEQQVPILLDY</sequence>
<protein>
    <submittedName>
        <fullName evidence="1">Uncharacterized protein</fullName>
    </submittedName>
</protein>
<comment type="caution">
    <text evidence="1">The sequence shown here is derived from an EMBL/GenBank/DDBJ whole genome shotgun (WGS) entry which is preliminary data.</text>
</comment>
<dbReference type="Proteomes" id="UP000434475">
    <property type="component" value="Unassembled WGS sequence"/>
</dbReference>
<evidence type="ECO:0000313" key="1">
    <source>
        <dbReference type="EMBL" id="MSB20831.1"/>
    </source>
</evidence>
<name>A0A174NUC1_FLAPL</name>
<evidence type="ECO:0000313" key="2">
    <source>
        <dbReference type="Proteomes" id="UP000434475"/>
    </source>
</evidence>
<reference evidence="1 2" key="1">
    <citation type="journal article" date="2019" name="Nat. Med.">
        <title>A library of human gut bacterial isolates paired with longitudinal multiomics data enables mechanistic microbiome research.</title>
        <authorList>
            <person name="Poyet M."/>
            <person name="Groussin M."/>
            <person name="Gibbons S.M."/>
            <person name="Avila-Pacheco J."/>
            <person name="Jiang X."/>
            <person name="Kearney S.M."/>
            <person name="Perrotta A.R."/>
            <person name="Berdy B."/>
            <person name="Zhao S."/>
            <person name="Lieberman T.D."/>
            <person name="Swanson P.K."/>
            <person name="Smith M."/>
            <person name="Roesemann S."/>
            <person name="Alexander J.E."/>
            <person name="Rich S.A."/>
            <person name="Livny J."/>
            <person name="Vlamakis H."/>
            <person name="Clish C."/>
            <person name="Bullock K."/>
            <person name="Deik A."/>
            <person name="Scott J."/>
            <person name="Pierce K.A."/>
            <person name="Xavier R.J."/>
            <person name="Alm E.J."/>
        </authorList>
    </citation>
    <scope>NUCLEOTIDE SEQUENCE [LARGE SCALE GENOMIC DNA]</scope>
    <source>
        <strain evidence="1 2">BIOML-A2</strain>
    </source>
</reference>
<dbReference type="EMBL" id="WKPR01000016">
    <property type="protein sequence ID" value="MSB20831.1"/>
    <property type="molecule type" value="Genomic_DNA"/>
</dbReference>
<dbReference type="RefSeq" id="WP_025543778.1">
    <property type="nucleotide sequence ID" value="NZ_JAJBQT010000077.1"/>
</dbReference>
<dbReference type="AlphaFoldDB" id="A0A174NUC1"/>
<accession>A0A174NUC1</accession>